<evidence type="ECO:0000259" key="4">
    <source>
        <dbReference type="PROSITE" id="PS50893"/>
    </source>
</evidence>
<dbReference type="GO" id="GO:0016887">
    <property type="term" value="F:ATP hydrolysis activity"/>
    <property type="evidence" value="ECO:0007669"/>
    <property type="project" value="InterPro"/>
</dbReference>
<evidence type="ECO:0000256" key="3">
    <source>
        <dbReference type="ARBA" id="ARBA00022840"/>
    </source>
</evidence>
<dbReference type="Pfam" id="PF00005">
    <property type="entry name" value="ABC_tran"/>
    <property type="match status" value="1"/>
</dbReference>
<evidence type="ECO:0000256" key="1">
    <source>
        <dbReference type="ARBA" id="ARBA00022448"/>
    </source>
</evidence>
<gene>
    <name evidence="5" type="primary">ecsA_2</name>
    <name evidence="5" type="ORF">GALL_289640</name>
</gene>
<organism evidence="5">
    <name type="scientific">mine drainage metagenome</name>
    <dbReference type="NCBI Taxonomy" id="410659"/>
    <lineage>
        <taxon>unclassified sequences</taxon>
        <taxon>metagenomes</taxon>
        <taxon>ecological metagenomes</taxon>
    </lineage>
</organism>
<dbReference type="Gene3D" id="3.40.50.300">
    <property type="entry name" value="P-loop containing nucleotide triphosphate hydrolases"/>
    <property type="match status" value="1"/>
</dbReference>
<dbReference type="PANTHER" id="PTHR42939">
    <property type="entry name" value="ABC TRANSPORTER ATP-BINDING PROTEIN ALBC-RELATED"/>
    <property type="match status" value="1"/>
</dbReference>
<dbReference type="PANTHER" id="PTHR42939:SF1">
    <property type="entry name" value="ABC TRANSPORTER ATP-BINDING PROTEIN ALBC-RELATED"/>
    <property type="match status" value="1"/>
</dbReference>
<protein>
    <submittedName>
        <fullName evidence="5">ABC-type transporter ATP-binding protein EcsA</fullName>
    </submittedName>
</protein>
<evidence type="ECO:0000256" key="2">
    <source>
        <dbReference type="ARBA" id="ARBA00022741"/>
    </source>
</evidence>
<dbReference type="CDD" id="cd03230">
    <property type="entry name" value="ABC_DR_subfamily_A"/>
    <property type="match status" value="1"/>
</dbReference>
<proteinExistence type="predicted"/>
<dbReference type="InterPro" id="IPR051782">
    <property type="entry name" value="ABC_Transporter_VariousFunc"/>
</dbReference>
<evidence type="ECO:0000313" key="5">
    <source>
        <dbReference type="EMBL" id="OIQ89143.1"/>
    </source>
</evidence>
<dbReference type="AlphaFoldDB" id="A0A1J5RAT7"/>
<reference evidence="5" key="1">
    <citation type="submission" date="2016-10" db="EMBL/GenBank/DDBJ databases">
        <title>Sequence of Gallionella enrichment culture.</title>
        <authorList>
            <person name="Poehlein A."/>
            <person name="Muehling M."/>
            <person name="Daniel R."/>
        </authorList>
    </citation>
    <scope>NUCLEOTIDE SEQUENCE</scope>
</reference>
<name>A0A1J5RAT7_9ZZZZ</name>
<keyword evidence="2" id="KW-0547">Nucleotide-binding</keyword>
<keyword evidence="3 5" id="KW-0067">ATP-binding</keyword>
<dbReference type="SMART" id="SM00382">
    <property type="entry name" value="AAA"/>
    <property type="match status" value="1"/>
</dbReference>
<dbReference type="EMBL" id="MLJW01000342">
    <property type="protein sequence ID" value="OIQ89143.1"/>
    <property type="molecule type" value="Genomic_DNA"/>
</dbReference>
<dbReference type="PROSITE" id="PS50893">
    <property type="entry name" value="ABC_TRANSPORTER_2"/>
    <property type="match status" value="1"/>
</dbReference>
<keyword evidence="1" id="KW-0813">Transport</keyword>
<accession>A0A1J5RAT7</accession>
<dbReference type="InterPro" id="IPR003593">
    <property type="entry name" value="AAA+_ATPase"/>
</dbReference>
<dbReference type="InterPro" id="IPR027417">
    <property type="entry name" value="P-loop_NTPase"/>
</dbReference>
<dbReference type="SUPFAM" id="SSF52540">
    <property type="entry name" value="P-loop containing nucleoside triphosphate hydrolases"/>
    <property type="match status" value="1"/>
</dbReference>
<dbReference type="GO" id="GO:0005524">
    <property type="term" value="F:ATP binding"/>
    <property type="evidence" value="ECO:0007669"/>
    <property type="project" value="UniProtKB-KW"/>
</dbReference>
<feature type="domain" description="ABC transporter" evidence="4">
    <location>
        <begin position="15"/>
        <end position="242"/>
    </location>
</feature>
<dbReference type="InterPro" id="IPR003439">
    <property type="entry name" value="ABC_transporter-like_ATP-bd"/>
</dbReference>
<comment type="caution">
    <text evidence="5">The sequence shown here is derived from an EMBL/GenBank/DDBJ whole genome shotgun (WGS) entry which is preliminary data.</text>
</comment>
<sequence length="253" mass="27216">MTALLSAPPPAAAPIEIGGLAASYGDRRIFADLSLSVRPGEIFGLIGLNGVGKTTLIKCLLGLLQGAKGELALNGLAAGSVACRRTFAYLPEKFLPSPLLRGWEFLSLTLSYYGLKLDRPRAEALARRLDFDPAALQRPGRGYSKGMGQKLGLIGTLLTGLPLLILDEPMSGLDPRARIRLKDCLLEYRADGKTVFFSSHILADIEEICDRIAILHQGRLIYVGKPADLVARHGGANLERAFLQAIEAAERQG</sequence>